<comment type="caution">
    <text evidence="2">The sequence shown here is derived from an EMBL/GenBank/DDBJ whole genome shotgun (WGS) entry which is preliminary data.</text>
</comment>
<dbReference type="Proteomes" id="UP000572817">
    <property type="component" value="Unassembled WGS sequence"/>
</dbReference>
<feature type="compositionally biased region" description="Polar residues" evidence="1">
    <location>
        <begin position="23"/>
        <end position="32"/>
    </location>
</feature>
<keyword evidence="3" id="KW-1185">Reference proteome</keyword>
<dbReference type="OrthoDB" id="3648773at2759"/>
<evidence type="ECO:0000313" key="2">
    <source>
        <dbReference type="EMBL" id="KAF4308532.1"/>
    </source>
</evidence>
<protein>
    <submittedName>
        <fullName evidence="2">Uncharacterized protein</fullName>
    </submittedName>
</protein>
<feature type="region of interest" description="Disordered" evidence="1">
    <location>
        <begin position="1"/>
        <end position="60"/>
    </location>
</feature>
<dbReference type="AlphaFoldDB" id="A0A8H4NAQ4"/>
<name>A0A8H4NAQ4_9PEZI</name>
<proteinExistence type="predicted"/>
<gene>
    <name evidence="2" type="ORF">GTA08_BOTSDO03663</name>
</gene>
<evidence type="ECO:0000313" key="3">
    <source>
        <dbReference type="Proteomes" id="UP000572817"/>
    </source>
</evidence>
<reference evidence="2" key="1">
    <citation type="submission" date="2020-04" db="EMBL/GenBank/DDBJ databases">
        <title>Genome Assembly and Annotation of Botryosphaeria dothidea sdau 11-99, a Latent Pathogen of Apple Fruit Ring Rot in China.</title>
        <authorList>
            <person name="Yu C."/>
            <person name="Diao Y."/>
            <person name="Lu Q."/>
            <person name="Zhao J."/>
            <person name="Cui S."/>
            <person name="Peng C."/>
            <person name="He B."/>
            <person name="Liu H."/>
        </authorList>
    </citation>
    <scope>NUCLEOTIDE SEQUENCE [LARGE SCALE GENOMIC DNA]</scope>
    <source>
        <strain evidence="2">Sdau11-99</strain>
    </source>
</reference>
<organism evidence="2 3">
    <name type="scientific">Botryosphaeria dothidea</name>
    <dbReference type="NCBI Taxonomy" id="55169"/>
    <lineage>
        <taxon>Eukaryota</taxon>
        <taxon>Fungi</taxon>
        <taxon>Dikarya</taxon>
        <taxon>Ascomycota</taxon>
        <taxon>Pezizomycotina</taxon>
        <taxon>Dothideomycetes</taxon>
        <taxon>Dothideomycetes incertae sedis</taxon>
        <taxon>Botryosphaeriales</taxon>
        <taxon>Botryosphaeriaceae</taxon>
        <taxon>Botryosphaeria</taxon>
    </lineage>
</organism>
<evidence type="ECO:0000256" key="1">
    <source>
        <dbReference type="SAM" id="MobiDB-lite"/>
    </source>
</evidence>
<sequence>MPMEFVPPGLTRVNTPPRFSASRAAQGQTSGFFFSGPSLDDNEDGEKLQSHARTHHDTSSGFWDSDAVLMSVNVDEDEWNEPQPLAPLQTPDPERDWFRVRMDQMLASEESTKTEGIADIAAGSDGGPAFVWHVPEHLPGSPLCPLSPKHKSGGKGICVYHGRRKTQRSLVKID</sequence>
<dbReference type="EMBL" id="WWBZ02000022">
    <property type="protein sequence ID" value="KAF4308532.1"/>
    <property type="molecule type" value="Genomic_DNA"/>
</dbReference>
<accession>A0A8H4NAQ4</accession>